<name>A0ACC2EHY3_DIPCM</name>
<evidence type="ECO:0000313" key="2">
    <source>
        <dbReference type="Proteomes" id="UP001162992"/>
    </source>
</evidence>
<dbReference type="EMBL" id="CM055093">
    <property type="protein sequence ID" value="KAJ7566073.1"/>
    <property type="molecule type" value="Genomic_DNA"/>
</dbReference>
<proteinExistence type="predicted"/>
<gene>
    <name evidence="1" type="ORF">O6H91_02G086900</name>
</gene>
<sequence length="589" mass="67283">MSSLAIYTSKSKDNPLPKENMTSTKKARGRRGMEEANGKERAREKKDKEEADGKERVREKKDTDGWMELAWIAGLATCLKLLLLPSYHSTDFEVHRHWLAITHTLPLHQWYVDHTTQWTLDYPPFFAWFEWILSHVAAAIDPRIVDLTGGLNYESDACLLFQRVTVILADGLLCFALWSYCSNLCLQKQRLVYVAVLLSPGLFIVDHIHFQYNGFLLGLLLLSLAALREGRDVLGATLFAVLVCFKHLFAIAGPVYLVYLLRHSRGPGMLKRWLLIGISVAAVLSLAFGPFIYYNQIPQLFKRLFPFGRGLCHAYWAPNIWALYNTADKLIGLVIRQFGFKVNMQKAGLTAGLVGDLTPYQVLPQISPLISMMLVLFSMAPCLLEVWKHPCQKKIVRCITYAYACGFMFGWHVHEKASLHFVIPFSLFAVETIRDASNYIFLSIVSYYSLFPLLFNAPEYPIKVILLLLHVSVLYIGFTNHFQDPVSVKLHNSREKMRSKMNSEQDWGLYDNIQVSGNRTGKGLIEHELGLYRLVYLFGFIGVEVCAQILQYSELYLRFPFLPLMLRSIYCAFGMIIGFGSLLSTRLVW</sequence>
<comment type="caution">
    <text evidence="1">The sequence shown here is derived from an EMBL/GenBank/DDBJ whole genome shotgun (WGS) entry which is preliminary data.</text>
</comment>
<evidence type="ECO:0000313" key="1">
    <source>
        <dbReference type="EMBL" id="KAJ7566073.1"/>
    </source>
</evidence>
<dbReference type="Proteomes" id="UP001162992">
    <property type="component" value="Chromosome 2"/>
</dbReference>
<protein>
    <submittedName>
        <fullName evidence="1">Uncharacterized protein</fullName>
    </submittedName>
</protein>
<keyword evidence="2" id="KW-1185">Reference proteome</keyword>
<reference evidence="2" key="1">
    <citation type="journal article" date="2024" name="Proc. Natl. Acad. Sci. U.S.A.">
        <title>Extraordinary preservation of gene collinearity over three hundred million years revealed in homosporous lycophytes.</title>
        <authorList>
            <person name="Li C."/>
            <person name="Wickell D."/>
            <person name="Kuo L.Y."/>
            <person name="Chen X."/>
            <person name="Nie B."/>
            <person name="Liao X."/>
            <person name="Peng D."/>
            <person name="Ji J."/>
            <person name="Jenkins J."/>
            <person name="Williams M."/>
            <person name="Shu S."/>
            <person name="Plott C."/>
            <person name="Barry K."/>
            <person name="Rajasekar S."/>
            <person name="Grimwood J."/>
            <person name="Han X."/>
            <person name="Sun S."/>
            <person name="Hou Z."/>
            <person name="He W."/>
            <person name="Dai G."/>
            <person name="Sun C."/>
            <person name="Schmutz J."/>
            <person name="Leebens-Mack J.H."/>
            <person name="Li F.W."/>
            <person name="Wang L."/>
        </authorList>
    </citation>
    <scope>NUCLEOTIDE SEQUENCE [LARGE SCALE GENOMIC DNA]</scope>
    <source>
        <strain evidence="2">cv. PW_Plant_1</strain>
    </source>
</reference>
<organism evidence="1 2">
    <name type="scientific">Diphasiastrum complanatum</name>
    <name type="common">Issler's clubmoss</name>
    <name type="synonym">Lycopodium complanatum</name>
    <dbReference type="NCBI Taxonomy" id="34168"/>
    <lineage>
        <taxon>Eukaryota</taxon>
        <taxon>Viridiplantae</taxon>
        <taxon>Streptophyta</taxon>
        <taxon>Embryophyta</taxon>
        <taxon>Tracheophyta</taxon>
        <taxon>Lycopodiopsida</taxon>
        <taxon>Lycopodiales</taxon>
        <taxon>Lycopodiaceae</taxon>
        <taxon>Lycopodioideae</taxon>
        <taxon>Diphasiastrum</taxon>
    </lineage>
</organism>
<accession>A0ACC2EHY3</accession>